<evidence type="ECO:0000313" key="3">
    <source>
        <dbReference type="Proteomes" id="UP000823851"/>
    </source>
</evidence>
<comment type="caution">
    <text evidence="2">The sequence shown here is derived from an EMBL/GenBank/DDBJ whole genome shotgun (WGS) entry which is preliminary data.</text>
</comment>
<accession>A0A9D2QZL8</accession>
<gene>
    <name evidence="2" type="ORF">H9912_12155</name>
</gene>
<proteinExistence type="predicted"/>
<dbReference type="InterPro" id="IPR051534">
    <property type="entry name" value="CBASS_pafABC_assoc_protein"/>
</dbReference>
<evidence type="ECO:0000313" key="2">
    <source>
        <dbReference type="EMBL" id="HJD32674.1"/>
    </source>
</evidence>
<dbReference type="InterPro" id="IPR026881">
    <property type="entry name" value="WYL_dom"/>
</dbReference>
<dbReference type="AlphaFoldDB" id="A0A9D2QZL8"/>
<dbReference type="Pfam" id="PF13280">
    <property type="entry name" value="WYL"/>
    <property type="match status" value="1"/>
</dbReference>
<dbReference type="PANTHER" id="PTHR34580:SF1">
    <property type="entry name" value="PROTEIN PAFC"/>
    <property type="match status" value="1"/>
</dbReference>
<dbReference type="EMBL" id="DWUW01000348">
    <property type="protein sequence ID" value="HJD32674.1"/>
    <property type="molecule type" value="Genomic_DNA"/>
</dbReference>
<reference evidence="2" key="1">
    <citation type="journal article" date="2021" name="PeerJ">
        <title>Extensive microbial diversity within the chicken gut microbiome revealed by metagenomics and culture.</title>
        <authorList>
            <person name="Gilroy R."/>
            <person name="Ravi A."/>
            <person name="Getino M."/>
            <person name="Pursley I."/>
            <person name="Horton D.L."/>
            <person name="Alikhan N.F."/>
            <person name="Baker D."/>
            <person name="Gharbi K."/>
            <person name="Hall N."/>
            <person name="Watson M."/>
            <person name="Adriaenssens E.M."/>
            <person name="Foster-Nyarko E."/>
            <person name="Jarju S."/>
            <person name="Secka A."/>
            <person name="Antonio M."/>
            <person name="Oren A."/>
            <person name="Chaudhuri R.R."/>
            <person name="La Ragione R."/>
            <person name="Hildebrand F."/>
            <person name="Pallen M.J."/>
        </authorList>
    </citation>
    <scope>NUCLEOTIDE SEQUENCE</scope>
    <source>
        <strain evidence="2">ChiHjej8B7-25341</strain>
    </source>
</reference>
<sequence>MDGEKNQKIERVLGIYTKLLSGSLIDKEEEAQNYGVNARSIQRDIDDIRSFLDMAGMNTGQMNTVVYDRSHHGYRLERNSRLMLKNSEILAVCKILLDSRAFPREEMMDILDRMVACCVPEINRKVVEGLVRNEEFHYVEPRHKTDFLDTMWEIGQAIQTSRYIEVDYFRTKDKSVVKRKLKPVALMFSEFYFYLTAFIDDEEVKKDFSVLDDAFPTIYRIDRIRKLKVLDEHFHIPYHSRFEEGEFRKRIQFMYGGKLRKIRFQYCGDSIEAVLDRLPTAKVLGVKDGVYTVSAEVFGDGIDMWLRSQGERVKVIDVKN</sequence>
<reference evidence="2" key="2">
    <citation type="submission" date="2021-04" db="EMBL/GenBank/DDBJ databases">
        <authorList>
            <person name="Gilroy R."/>
        </authorList>
    </citation>
    <scope>NUCLEOTIDE SEQUENCE</scope>
    <source>
        <strain evidence="2">ChiHjej8B7-25341</strain>
    </source>
</reference>
<dbReference type="Proteomes" id="UP000823851">
    <property type="component" value="Unassembled WGS sequence"/>
</dbReference>
<protein>
    <submittedName>
        <fullName evidence="2">WYL domain-containing protein</fullName>
    </submittedName>
</protein>
<dbReference type="PANTHER" id="PTHR34580">
    <property type="match status" value="1"/>
</dbReference>
<organism evidence="2 3">
    <name type="scientific">Candidatus Eisenbergiella stercorigallinarum</name>
    <dbReference type="NCBI Taxonomy" id="2838557"/>
    <lineage>
        <taxon>Bacteria</taxon>
        <taxon>Bacillati</taxon>
        <taxon>Bacillota</taxon>
        <taxon>Clostridia</taxon>
        <taxon>Lachnospirales</taxon>
        <taxon>Lachnospiraceae</taxon>
        <taxon>Eisenbergiella</taxon>
    </lineage>
</organism>
<feature type="domain" description="WYL" evidence="1">
    <location>
        <begin position="153"/>
        <end position="229"/>
    </location>
</feature>
<name>A0A9D2QZL8_9FIRM</name>
<dbReference type="PROSITE" id="PS52050">
    <property type="entry name" value="WYL"/>
    <property type="match status" value="1"/>
</dbReference>
<evidence type="ECO:0000259" key="1">
    <source>
        <dbReference type="Pfam" id="PF13280"/>
    </source>
</evidence>